<dbReference type="Gene3D" id="1.10.10.10">
    <property type="entry name" value="Winged helix-like DNA-binding domain superfamily/Winged helix DNA-binding domain"/>
    <property type="match status" value="1"/>
</dbReference>
<dbReference type="SUPFAM" id="SSF46894">
    <property type="entry name" value="C-terminal effector domain of the bipartite response regulators"/>
    <property type="match status" value="1"/>
</dbReference>
<dbReference type="SUPFAM" id="SSF52540">
    <property type="entry name" value="P-loop containing nucleoside triphosphate hydrolases"/>
    <property type="match status" value="1"/>
</dbReference>
<dbReference type="GO" id="GO:0005737">
    <property type="term" value="C:cytoplasm"/>
    <property type="evidence" value="ECO:0007669"/>
    <property type="project" value="TreeGrafter"/>
</dbReference>
<dbReference type="PANTHER" id="PTHR16305:SF35">
    <property type="entry name" value="TRANSCRIPTIONAL ACTIVATOR DOMAIN"/>
    <property type="match status" value="1"/>
</dbReference>
<dbReference type="EMBL" id="CP038267">
    <property type="protein sequence ID" value="QBR93376.1"/>
    <property type="molecule type" value="Genomic_DNA"/>
</dbReference>
<dbReference type="AlphaFoldDB" id="A0A4P7GML1"/>
<dbReference type="SUPFAM" id="SSF48452">
    <property type="entry name" value="TPR-like"/>
    <property type="match status" value="2"/>
</dbReference>
<keyword evidence="1" id="KW-0547">Nucleotide-binding</keyword>
<reference evidence="4 5" key="1">
    <citation type="submission" date="2019-03" db="EMBL/GenBank/DDBJ databases">
        <title>Three New Species of Nocardioides, Nocardioides euryhalodurans sp. nov., Nocardioides seonyuensis sp. nov. and Nocardioides eburneoflavus sp. nov., Iolated from Soil.</title>
        <authorList>
            <person name="Roh S.G."/>
            <person name="Lee C."/>
            <person name="Kim M.-K."/>
            <person name="Kim S.B."/>
        </authorList>
    </citation>
    <scope>NUCLEOTIDE SEQUENCE [LARGE SCALE GENOMIC DNA]</scope>
    <source>
        <strain evidence="4 5">MMS17-SY117</strain>
    </source>
</reference>
<dbReference type="InterPro" id="IPR011990">
    <property type="entry name" value="TPR-like_helical_dom_sf"/>
</dbReference>
<dbReference type="SMART" id="SM00421">
    <property type="entry name" value="HTH_LUXR"/>
    <property type="match status" value="1"/>
</dbReference>
<dbReference type="InterPro" id="IPR000792">
    <property type="entry name" value="Tscrpt_reg_LuxR_C"/>
</dbReference>
<dbReference type="InterPro" id="IPR041664">
    <property type="entry name" value="AAA_16"/>
</dbReference>
<dbReference type="Pfam" id="PF00196">
    <property type="entry name" value="GerE"/>
    <property type="match status" value="1"/>
</dbReference>
<evidence type="ECO:0000256" key="2">
    <source>
        <dbReference type="ARBA" id="ARBA00022840"/>
    </source>
</evidence>
<dbReference type="InterPro" id="IPR019734">
    <property type="entry name" value="TPR_rpt"/>
</dbReference>
<organism evidence="4 5">
    <name type="scientific">Nocardioides euryhalodurans</name>
    <dbReference type="NCBI Taxonomy" id="2518370"/>
    <lineage>
        <taxon>Bacteria</taxon>
        <taxon>Bacillati</taxon>
        <taxon>Actinomycetota</taxon>
        <taxon>Actinomycetes</taxon>
        <taxon>Propionibacteriales</taxon>
        <taxon>Nocardioidaceae</taxon>
        <taxon>Nocardioides</taxon>
    </lineage>
</organism>
<feature type="domain" description="HTH luxR-type" evidence="3">
    <location>
        <begin position="849"/>
        <end position="913"/>
    </location>
</feature>
<dbReference type="Proteomes" id="UP000294894">
    <property type="component" value="Chromosome"/>
</dbReference>
<evidence type="ECO:0000259" key="3">
    <source>
        <dbReference type="PROSITE" id="PS50043"/>
    </source>
</evidence>
<dbReference type="InterPro" id="IPR027417">
    <property type="entry name" value="P-loop_NTPase"/>
</dbReference>
<dbReference type="GO" id="GO:0003677">
    <property type="term" value="F:DNA binding"/>
    <property type="evidence" value="ECO:0007669"/>
    <property type="project" value="InterPro"/>
</dbReference>
<dbReference type="CDD" id="cd06170">
    <property type="entry name" value="LuxR_C_like"/>
    <property type="match status" value="1"/>
</dbReference>
<keyword evidence="5" id="KW-1185">Reference proteome</keyword>
<dbReference type="KEGG" id="noy:EXE57_14710"/>
<dbReference type="GO" id="GO:0004016">
    <property type="term" value="F:adenylate cyclase activity"/>
    <property type="evidence" value="ECO:0007669"/>
    <property type="project" value="TreeGrafter"/>
</dbReference>
<gene>
    <name evidence="4" type="ORF">EXE57_14710</name>
</gene>
<dbReference type="SMART" id="SM00028">
    <property type="entry name" value="TPR"/>
    <property type="match status" value="4"/>
</dbReference>
<evidence type="ECO:0000256" key="1">
    <source>
        <dbReference type="ARBA" id="ARBA00022741"/>
    </source>
</evidence>
<dbReference type="GO" id="GO:0006355">
    <property type="term" value="P:regulation of DNA-templated transcription"/>
    <property type="evidence" value="ECO:0007669"/>
    <property type="project" value="InterPro"/>
</dbReference>
<dbReference type="PRINTS" id="PR00038">
    <property type="entry name" value="HTHLUXR"/>
</dbReference>
<dbReference type="GO" id="GO:0005524">
    <property type="term" value="F:ATP binding"/>
    <property type="evidence" value="ECO:0007669"/>
    <property type="project" value="UniProtKB-KW"/>
</dbReference>
<accession>A0A4P7GML1</accession>
<dbReference type="Gene3D" id="1.25.40.10">
    <property type="entry name" value="Tetratricopeptide repeat domain"/>
    <property type="match status" value="1"/>
</dbReference>
<dbReference type="InterPro" id="IPR036388">
    <property type="entry name" value="WH-like_DNA-bd_sf"/>
</dbReference>
<name>A0A4P7GML1_9ACTN</name>
<protein>
    <submittedName>
        <fullName evidence="4">Helix-turn-helix transcriptional regulator</fullName>
    </submittedName>
</protein>
<keyword evidence="2" id="KW-0067">ATP-binding</keyword>
<evidence type="ECO:0000313" key="4">
    <source>
        <dbReference type="EMBL" id="QBR93376.1"/>
    </source>
</evidence>
<sequence>MLVGRETERRALEQLLAGARVGDSRVLVLSGEPGIGKTALLGEVLPLAEGMRVLRAEGVESERLVPFAGLSQLLHPLLPLLDLLPTPQASALAAALLLAPPGPDGPPTRFAVGAATLSLLSRAAEERPLVVVVDDGHLVDEASAEALAFAARRLLTDPVALVVAVREGEPGADTWAALPTLTLTGLDLPSAADLLAATVPGQPSTWLSRLHRATGGNPLALLELGDRADLLDPAPADSPVAVPEAVSRAFIGQVAGLGEEARTALLVAATDGASAATVLDACRVLGVDGPALAEAVDAGLVAVRGDRVEFRHPLVRSAVYGAAPPATRRTVHRALAQVVAPGETDRLAWHLSESAVAPDEEVARTLDDVARRAAVRGAHAIAATAHERAAALTASRSQRAERLVEAAAASWLAGRMDLALALVERALVCEPDAVLRARALELRGAVLTRSGSLSDAHATLLEAAATVESADPGLAVRIHADAVHVCFYLADAEAGMRSCAVVERLLPGVVDPDTRAIGLMATGMALVHAGRGPAGVERVREALRSLVDTQPPTAELFRHPVRVHGALWLRERGSTRDEVNEVVARMRDRAAFGSLPLLLMQLGRDAATTDRWEDAEAAYAEAIRLAGETGQTTDLAMSLGGLAVLLGRQGRGPECAAAADEAEQVAGVRDIRIALVWAWQGRGDLAVGAGDPAAAVVHYERVEELLAGLGFADPDQSCAPELVEAYVHSGRVEDARRVAEAFARRAAAKDQAWSLARAARARALCAEGPAAEECFRTALALHAATPDAYETARTQLAYGAWLRRERRRVEARPVLRAALDAFEHLGAGPWAERAAQEVEATGEVARRRDADPADHLTPQERQVAQLLAAGRTTREAAAALFLSPKTVEYHLRNVYLKLDIRSRAELADRLGGR</sequence>
<dbReference type="RefSeq" id="WP_135078749.1">
    <property type="nucleotide sequence ID" value="NZ_CP038267.1"/>
</dbReference>
<dbReference type="PANTHER" id="PTHR16305">
    <property type="entry name" value="TESTICULAR SOLUBLE ADENYLYL CYCLASE"/>
    <property type="match status" value="1"/>
</dbReference>
<dbReference type="PROSITE" id="PS50043">
    <property type="entry name" value="HTH_LUXR_2"/>
    <property type="match status" value="1"/>
</dbReference>
<evidence type="ECO:0000313" key="5">
    <source>
        <dbReference type="Proteomes" id="UP000294894"/>
    </source>
</evidence>
<dbReference type="Pfam" id="PF13191">
    <property type="entry name" value="AAA_16"/>
    <property type="match status" value="1"/>
</dbReference>
<dbReference type="OrthoDB" id="3202170at2"/>
<dbReference type="InterPro" id="IPR016032">
    <property type="entry name" value="Sig_transdc_resp-reg_C-effctor"/>
</dbReference>
<proteinExistence type="predicted"/>